<feature type="domain" description="HTH marR-type" evidence="2">
    <location>
        <begin position="38"/>
        <end position="80"/>
    </location>
</feature>
<sequence length="357" mass="36931">MKTARRLSVSGTPRARGPSDGRPGISPVDIADHNSRATLGLLRRFGPLTRQELSRRLGLTEPAIAGIVQRLATSGLVTGRKRASATRYAALEFTLCPEAASSLGIRITPEGGEIVVIDLSCTIRARIGFTDVDEIGEAITSIRHAVSGRLAGCGVALAPGTVIDRAALADSIGQTGGPLYVLDDSEAAIGAERALGIGDPEGGLVTILIDETVRAGLLIGGRPFRGIHGLAGQIGDMRSGVDGATLNEVATLPSLERHIAAASASPDAWITVAARHLHEAVLAISGFIAPGAILIGGSLPDGILASVISSMAREREEKIRDLVIAPWIPVVQPATHPKDGVVLGAALRPFNDTLFPA</sequence>
<dbReference type="Gene3D" id="1.10.10.10">
    <property type="entry name" value="Winged helix-like DNA-binding domain superfamily/Winged helix DNA-binding domain"/>
    <property type="match status" value="1"/>
</dbReference>
<dbReference type="EMBL" id="JACIDW010000001">
    <property type="protein sequence ID" value="MBB3962432.1"/>
    <property type="molecule type" value="Genomic_DNA"/>
</dbReference>
<protein>
    <submittedName>
        <fullName evidence="3">Putative NBD/HSP70 family sugar kinase</fullName>
    </submittedName>
</protein>
<dbReference type="InterPro" id="IPR043129">
    <property type="entry name" value="ATPase_NBD"/>
</dbReference>
<evidence type="ECO:0000313" key="3">
    <source>
        <dbReference type="EMBL" id="MBB3962432.1"/>
    </source>
</evidence>
<dbReference type="InterPro" id="IPR000835">
    <property type="entry name" value="HTH_MarR-typ"/>
</dbReference>
<dbReference type="Proteomes" id="UP000582090">
    <property type="component" value="Unassembled WGS sequence"/>
</dbReference>
<dbReference type="InterPro" id="IPR000600">
    <property type="entry name" value="ROK"/>
</dbReference>
<dbReference type="InterPro" id="IPR036390">
    <property type="entry name" value="WH_DNA-bd_sf"/>
</dbReference>
<evidence type="ECO:0000313" key="4">
    <source>
        <dbReference type="Proteomes" id="UP000582090"/>
    </source>
</evidence>
<dbReference type="GO" id="GO:0009384">
    <property type="term" value="F:N-acylmannosamine kinase activity"/>
    <property type="evidence" value="ECO:0007669"/>
    <property type="project" value="TreeGrafter"/>
</dbReference>
<feature type="region of interest" description="Disordered" evidence="1">
    <location>
        <begin position="1"/>
        <end position="29"/>
    </location>
</feature>
<keyword evidence="3" id="KW-0418">Kinase</keyword>
<dbReference type="GO" id="GO:0003700">
    <property type="term" value="F:DNA-binding transcription factor activity"/>
    <property type="evidence" value="ECO:0007669"/>
    <property type="project" value="InterPro"/>
</dbReference>
<accession>A0A7W6CJX7</accession>
<dbReference type="GO" id="GO:0019262">
    <property type="term" value="P:N-acetylneuraminate catabolic process"/>
    <property type="evidence" value="ECO:0007669"/>
    <property type="project" value="TreeGrafter"/>
</dbReference>
<organism evidence="3 4">
    <name type="scientific">Rhizobium metallidurans</name>
    <dbReference type="NCBI Taxonomy" id="1265931"/>
    <lineage>
        <taxon>Bacteria</taxon>
        <taxon>Pseudomonadati</taxon>
        <taxon>Pseudomonadota</taxon>
        <taxon>Alphaproteobacteria</taxon>
        <taxon>Hyphomicrobiales</taxon>
        <taxon>Rhizobiaceae</taxon>
        <taxon>Rhizobium/Agrobacterium group</taxon>
        <taxon>Rhizobium</taxon>
    </lineage>
</organism>
<dbReference type="SUPFAM" id="SSF53067">
    <property type="entry name" value="Actin-like ATPase domain"/>
    <property type="match status" value="1"/>
</dbReference>
<dbReference type="CDD" id="cd00090">
    <property type="entry name" value="HTH_ARSR"/>
    <property type="match status" value="1"/>
</dbReference>
<keyword evidence="3" id="KW-0808">Transferase</keyword>
<proteinExistence type="predicted"/>
<dbReference type="PANTHER" id="PTHR18964">
    <property type="entry name" value="ROK (REPRESSOR, ORF, KINASE) FAMILY"/>
    <property type="match status" value="1"/>
</dbReference>
<dbReference type="InterPro" id="IPR036388">
    <property type="entry name" value="WH-like_DNA-bd_sf"/>
</dbReference>
<dbReference type="SUPFAM" id="SSF46785">
    <property type="entry name" value="Winged helix' DNA-binding domain"/>
    <property type="match status" value="1"/>
</dbReference>
<dbReference type="PANTHER" id="PTHR18964:SF169">
    <property type="entry name" value="N-ACETYLMANNOSAMINE KINASE"/>
    <property type="match status" value="1"/>
</dbReference>
<keyword evidence="4" id="KW-1185">Reference proteome</keyword>
<comment type="caution">
    <text evidence="3">The sequence shown here is derived from an EMBL/GenBank/DDBJ whole genome shotgun (WGS) entry which is preliminary data.</text>
</comment>
<evidence type="ECO:0000259" key="2">
    <source>
        <dbReference type="Pfam" id="PF12802"/>
    </source>
</evidence>
<evidence type="ECO:0000256" key="1">
    <source>
        <dbReference type="SAM" id="MobiDB-lite"/>
    </source>
</evidence>
<dbReference type="RefSeq" id="WP_183898184.1">
    <property type="nucleotide sequence ID" value="NZ_JACIDW010000001.1"/>
</dbReference>
<dbReference type="Gene3D" id="3.30.420.40">
    <property type="match status" value="1"/>
</dbReference>
<reference evidence="3 4" key="1">
    <citation type="submission" date="2020-08" db="EMBL/GenBank/DDBJ databases">
        <title>Genomic Encyclopedia of Type Strains, Phase IV (KMG-IV): sequencing the most valuable type-strain genomes for metagenomic binning, comparative biology and taxonomic classification.</title>
        <authorList>
            <person name="Goeker M."/>
        </authorList>
    </citation>
    <scope>NUCLEOTIDE SEQUENCE [LARGE SCALE GENOMIC DNA]</scope>
    <source>
        <strain evidence="3 4">DSM 26575</strain>
    </source>
</reference>
<name>A0A7W6CJX7_9HYPH</name>
<dbReference type="AlphaFoldDB" id="A0A7W6CJX7"/>
<dbReference type="Pfam" id="PF12802">
    <property type="entry name" value="MarR_2"/>
    <property type="match status" value="1"/>
</dbReference>
<gene>
    <name evidence="3" type="ORF">GGQ67_000050</name>
</gene>
<dbReference type="InterPro" id="IPR011991">
    <property type="entry name" value="ArsR-like_HTH"/>
</dbReference>